<feature type="binding site" evidence="1">
    <location>
        <position position="82"/>
    </location>
    <ligand>
        <name>S-adenosyl-L-methionine</name>
        <dbReference type="ChEBI" id="CHEBI:59789"/>
    </ligand>
</feature>
<dbReference type="GO" id="GO:0032259">
    <property type="term" value="P:methylation"/>
    <property type="evidence" value="ECO:0007669"/>
    <property type="project" value="UniProtKB-KW"/>
</dbReference>
<dbReference type="SUPFAM" id="SSF53335">
    <property type="entry name" value="S-adenosyl-L-methionine-dependent methyltransferases"/>
    <property type="match status" value="1"/>
</dbReference>
<evidence type="ECO:0000259" key="2">
    <source>
        <dbReference type="Pfam" id="PF08241"/>
    </source>
</evidence>
<dbReference type="CDD" id="cd02440">
    <property type="entry name" value="AdoMet_MTases"/>
    <property type="match status" value="1"/>
</dbReference>
<comment type="caution">
    <text evidence="3">The sequence shown here is derived from an EMBL/GenBank/DDBJ whole genome shotgun (WGS) entry which is preliminary data.</text>
</comment>
<dbReference type="Gene3D" id="3.40.50.150">
    <property type="entry name" value="Vaccinia Virus protein VP39"/>
    <property type="match status" value="1"/>
</dbReference>
<accession>A0A3N5Y3U9</accession>
<evidence type="ECO:0000256" key="1">
    <source>
        <dbReference type="HAMAP-Rule" id="MF_02057"/>
    </source>
</evidence>
<dbReference type="GO" id="GO:0097697">
    <property type="term" value="F:tRNA (5-carboxymethoxyuridine(34)-5-O)-methyltransferase activity"/>
    <property type="evidence" value="ECO:0007669"/>
    <property type="project" value="UniProtKB-UniRule"/>
</dbReference>
<evidence type="ECO:0000313" key="3">
    <source>
        <dbReference type="EMBL" id="RPJ67556.1"/>
    </source>
</evidence>
<organism evidence="3 4">
    <name type="scientific">Alteromonas sediminis</name>
    <dbReference type="NCBI Taxonomy" id="2259342"/>
    <lineage>
        <taxon>Bacteria</taxon>
        <taxon>Pseudomonadati</taxon>
        <taxon>Pseudomonadota</taxon>
        <taxon>Gammaproteobacteria</taxon>
        <taxon>Alteromonadales</taxon>
        <taxon>Alteromonadaceae</taxon>
        <taxon>Alteromonas/Salinimonas group</taxon>
        <taxon>Alteromonas</taxon>
    </lineage>
</organism>
<keyword evidence="1 3" id="KW-0489">Methyltransferase</keyword>
<dbReference type="InterPro" id="IPR013216">
    <property type="entry name" value="Methyltransf_11"/>
</dbReference>
<dbReference type="EC" id="2.1.1.-" evidence="1"/>
<dbReference type="EMBL" id="RPOK01000002">
    <property type="protein sequence ID" value="RPJ67556.1"/>
    <property type="molecule type" value="Genomic_DNA"/>
</dbReference>
<proteinExistence type="inferred from homology"/>
<dbReference type="PANTHER" id="PTHR43861">
    <property type="entry name" value="TRANS-ACONITATE 2-METHYLTRANSFERASE-RELATED"/>
    <property type="match status" value="1"/>
</dbReference>
<keyword evidence="1" id="KW-0819">tRNA processing</keyword>
<sequence>MTNKKDIRQDIRRDQSFDGIADKFNKNIYGTPKGKLRHAILSHVLAPHFAHKTPLKVLDLGGGTGVMAQTFIEWGHKVDIVDISSDVLELAKASMNSAIDTGMVRFFCSPIQTFNSEEKYDLVICHAVLEWLAEPLKCMASLVRFLKPEGTLSLSFFNRDAKLFSNVVYGNFEYVENGLQVKNQVRLNPQSPLTLDEVSQSLSGIGFHCIQTSGIRCFYDYMKRPLVSEQEYQYLLALEKQYCQQAPFSLFGRYLHVLAKQPDEHHQAAP</sequence>
<protein>
    <recommendedName>
        <fullName evidence="1">tRNA 5-carboxymethoxyuridine methyltransferase</fullName>
        <ecNumber evidence="1">2.1.1.-</ecNumber>
    </recommendedName>
    <alternativeName>
        <fullName evidence="1">cmo5U methyltransferase</fullName>
    </alternativeName>
</protein>
<dbReference type="GO" id="GO:0008757">
    <property type="term" value="F:S-adenosylmethionine-dependent methyltransferase activity"/>
    <property type="evidence" value="ECO:0007669"/>
    <property type="project" value="InterPro"/>
</dbReference>
<keyword evidence="1" id="KW-0949">S-adenosyl-L-methionine</keyword>
<keyword evidence="4" id="KW-1185">Reference proteome</keyword>
<name>A0A3N5Y3U9_9ALTE</name>
<gene>
    <name evidence="1" type="primary">cmoM</name>
    <name evidence="3" type="ORF">DRW07_08565</name>
</gene>
<dbReference type="GO" id="GO:0006400">
    <property type="term" value="P:tRNA modification"/>
    <property type="evidence" value="ECO:0007669"/>
    <property type="project" value="UniProtKB-UniRule"/>
</dbReference>
<comment type="similarity">
    <text evidence="1">Belongs to the class I-like SAM-binding methyltransferase superfamily. CmoM family.</text>
</comment>
<dbReference type="InterPro" id="IPR029063">
    <property type="entry name" value="SAM-dependent_MTases_sf"/>
</dbReference>
<dbReference type="HAMAP" id="MF_02057">
    <property type="entry name" value="tRNA_methyltr_CmoM"/>
    <property type="match status" value="1"/>
</dbReference>
<dbReference type="AlphaFoldDB" id="A0A3N5Y3U9"/>
<feature type="domain" description="Methyltransferase type 11" evidence="2">
    <location>
        <begin position="58"/>
        <end position="153"/>
    </location>
</feature>
<dbReference type="Pfam" id="PF08241">
    <property type="entry name" value="Methyltransf_11"/>
    <property type="match status" value="1"/>
</dbReference>
<feature type="binding site" evidence="1">
    <location>
        <begin position="61"/>
        <end position="62"/>
    </location>
    <ligand>
        <name>S-adenosyl-L-methionine</name>
        <dbReference type="ChEBI" id="CHEBI:59789"/>
    </ligand>
</feature>
<feature type="binding site" evidence="1">
    <location>
        <position position="126"/>
    </location>
    <ligand>
        <name>S-adenosyl-L-methionine</name>
        <dbReference type="ChEBI" id="CHEBI:59789"/>
    </ligand>
</feature>
<comment type="caution">
    <text evidence="1">Lacks conserved residue(s) required for the propagation of feature annotation.</text>
</comment>
<keyword evidence="1 3" id="KW-0808">Transferase</keyword>
<comment type="function">
    <text evidence="1">Catalyzes the methylation of 5-carboxymethoxyuridine (cmo5U) to form 5-methoxycarbonylmethoxyuridine (mcmo5U) at position 34 in tRNAs.</text>
</comment>
<feature type="binding site" evidence="1">
    <location>
        <position position="37"/>
    </location>
    <ligand>
        <name>S-adenosyl-L-methionine</name>
        <dbReference type="ChEBI" id="CHEBI:59789"/>
    </ligand>
</feature>
<reference evidence="3 4" key="1">
    <citation type="submission" date="2018-11" db="EMBL/GenBank/DDBJ databases">
        <authorList>
            <person name="Ye M.-Q."/>
            <person name="Du Z.-J."/>
        </authorList>
    </citation>
    <scope>NUCLEOTIDE SEQUENCE [LARGE SCALE GENOMIC DNA]</scope>
    <source>
        <strain evidence="3 4">U0105</strain>
    </source>
</reference>
<dbReference type="RefSeq" id="WP_124027456.1">
    <property type="nucleotide sequence ID" value="NZ_JBHRSN010000015.1"/>
</dbReference>
<dbReference type="Proteomes" id="UP000275281">
    <property type="component" value="Unassembled WGS sequence"/>
</dbReference>
<dbReference type="OrthoDB" id="4697647at2"/>
<comment type="catalytic activity">
    <reaction evidence="1">
        <text>5-carboxymethoxyuridine(34) in tRNA + S-adenosyl-L-methionine = 5-methoxycarbonylmethoxyuridine(34) in tRNA + S-adenosyl-L-homocysteine</text>
        <dbReference type="Rhea" id="RHEA:54080"/>
        <dbReference type="Rhea" id="RHEA-COMP:13383"/>
        <dbReference type="Rhea" id="RHEA-COMP:13781"/>
        <dbReference type="ChEBI" id="CHEBI:57856"/>
        <dbReference type="ChEBI" id="CHEBI:59789"/>
        <dbReference type="ChEBI" id="CHEBI:136879"/>
        <dbReference type="ChEBI" id="CHEBI:138053"/>
    </reaction>
</comment>
<evidence type="ECO:0000313" key="4">
    <source>
        <dbReference type="Proteomes" id="UP000275281"/>
    </source>
</evidence>
<dbReference type="InterPro" id="IPR033664">
    <property type="entry name" value="Cmo5U_methylTrfase"/>
</dbReference>